<evidence type="ECO:0000313" key="2">
    <source>
        <dbReference type="Proteomes" id="UP000184327"/>
    </source>
</evidence>
<protein>
    <submittedName>
        <fullName evidence="1">Uncharacterized protein</fullName>
    </submittedName>
</protein>
<dbReference type="EMBL" id="FQUZ01000013">
    <property type="protein sequence ID" value="SHF13881.1"/>
    <property type="molecule type" value="Genomic_DNA"/>
</dbReference>
<organism evidence="1 2">
    <name type="scientific">Lampropedia hyalina DSM 16112</name>
    <dbReference type="NCBI Taxonomy" id="1122156"/>
    <lineage>
        <taxon>Bacteria</taxon>
        <taxon>Pseudomonadati</taxon>
        <taxon>Pseudomonadota</taxon>
        <taxon>Betaproteobacteria</taxon>
        <taxon>Burkholderiales</taxon>
        <taxon>Comamonadaceae</taxon>
        <taxon>Lampropedia</taxon>
    </lineage>
</organism>
<dbReference type="Proteomes" id="UP000184327">
    <property type="component" value="Unassembled WGS sequence"/>
</dbReference>
<keyword evidence="2" id="KW-1185">Reference proteome</keyword>
<dbReference type="AlphaFoldDB" id="A0A1M4Z787"/>
<proteinExistence type="predicted"/>
<name>A0A1M4Z787_9BURK</name>
<accession>A0A1M4Z787</accession>
<reference evidence="1 2" key="1">
    <citation type="submission" date="2016-11" db="EMBL/GenBank/DDBJ databases">
        <authorList>
            <person name="Jaros S."/>
            <person name="Januszkiewicz K."/>
            <person name="Wedrychowicz H."/>
        </authorList>
    </citation>
    <scope>NUCLEOTIDE SEQUENCE [LARGE SCALE GENOMIC DNA]</scope>
    <source>
        <strain evidence="1 2">DSM 16112</strain>
    </source>
</reference>
<gene>
    <name evidence="1" type="ORF">SAMN02745117_01405</name>
</gene>
<evidence type="ECO:0000313" key="1">
    <source>
        <dbReference type="EMBL" id="SHF13881.1"/>
    </source>
</evidence>
<sequence>MQPGTDNCRIFRERQYPPSKTAAYIFKPSPDGLTLWRMPIFQKLDPNLNL</sequence>